<keyword evidence="1" id="KW-0812">Transmembrane</keyword>
<dbReference type="STRING" id="354355.SAMN05660816_03462"/>
<dbReference type="SUPFAM" id="SSF53448">
    <property type="entry name" value="Nucleotide-diphospho-sugar transferases"/>
    <property type="match status" value="1"/>
</dbReference>
<dbReference type="Gene3D" id="3.90.550.10">
    <property type="entry name" value="Spore Coat Polysaccharide Biosynthesis Protein SpsA, Chain A"/>
    <property type="match status" value="1"/>
</dbReference>
<protein>
    <submittedName>
        <fullName evidence="3">Family 2 glycosyl transferase</fullName>
    </submittedName>
</protein>
<evidence type="ECO:0000256" key="1">
    <source>
        <dbReference type="SAM" id="Phobius"/>
    </source>
</evidence>
<dbReference type="PANTHER" id="PTHR43179:SF7">
    <property type="entry name" value="RHAMNOSYLTRANSFERASE WBBL"/>
    <property type="match status" value="1"/>
</dbReference>
<dbReference type="InterPro" id="IPR029044">
    <property type="entry name" value="Nucleotide-diphossugar_trans"/>
</dbReference>
<dbReference type="InterPro" id="IPR001173">
    <property type="entry name" value="Glyco_trans_2-like"/>
</dbReference>
<comment type="caution">
    <text evidence="3">The sequence shown here is derived from an EMBL/GenBank/DDBJ whole genome shotgun (WGS) entry which is preliminary data.</text>
</comment>
<dbReference type="OrthoDB" id="9771846at2"/>
<keyword evidence="4" id="KW-1185">Reference proteome</keyword>
<dbReference type="AlphaFoldDB" id="A0A1V9EH44"/>
<reference evidence="4" key="1">
    <citation type="submission" date="2016-04" db="EMBL/GenBank/DDBJ databases">
        <authorList>
            <person name="Chen L."/>
            <person name="Zhuang W."/>
            <person name="Wang G."/>
        </authorList>
    </citation>
    <scope>NUCLEOTIDE SEQUENCE [LARGE SCALE GENOMIC DNA]</scope>
    <source>
        <strain evidence="4">17621</strain>
    </source>
</reference>
<evidence type="ECO:0000259" key="2">
    <source>
        <dbReference type="Pfam" id="PF00535"/>
    </source>
</evidence>
<keyword evidence="3" id="KW-0808">Transferase</keyword>
<name>A0A1V9EH44_9BACT</name>
<dbReference type="Pfam" id="PF00535">
    <property type="entry name" value="Glycos_transf_2"/>
    <property type="match status" value="1"/>
</dbReference>
<feature type="domain" description="Glycosyltransferase 2-like" evidence="2">
    <location>
        <begin position="5"/>
        <end position="117"/>
    </location>
</feature>
<dbReference type="PANTHER" id="PTHR43179">
    <property type="entry name" value="RHAMNOSYLTRANSFERASE WBBL"/>
    <property type="match status" value="1"/>
</dbReference>
<dbReference type="RefSeq" id="WP_081202312.1">
    <property type="nucleotide sequence ID" value="NZ_FOCZ01000006.1"/>
</dbReference>
<dbReference type="EMBL" id="LVXG01000029">
    <property type="protein sequence ID" value="OQP45457.1"/>
    <property type="molecule type" value="Genomic_DNA"/>
</dbReference>
<feature type="transmembrane region" description="Helical" evidence="1">
    <location>
        <begin position="268"/>
        <end position="291"/>
    </location>
</feature>
<dbReference type="CDD" id="cd04186">
    <property type="entry name" value="GT_2_like_c"/>
    <property type="match status" value="1"/>
</dbReference>
<keyword evidence="1" id="KW-1133">Transmembrane helix</keyword>
<proteinExistence type="predicted"/>
<sequence length="335" mass="37760">MPGLSVIIVNYKTPQLLTDCLATFFSGQNQENLEVIVVDNASGDNSQEIVTRAFPRVKWVQMSYNAGFARANNEGIRQSTSDVVLLLNSDTLNQHNAIEQCYRQFITSDYVACGVQLLNTDRSPQISGNFFMKGGLNYLLPLPYLGSFIKWLGNVVKVEKPNVPDSSALVEVDWINGAFLMVKKTAIEKAGLLDEDFFLYAEEAEWCSRLRKTGKLCIYGQYKVIHLQGESANEAFGSSGKGYYNLYDRKGFQIMLSNFLRIRKQFGVGWYLVQLAFYLFAIPVFFIASFFGNAIRLRNPFADFGMAAQFAGNVGRLLGFTPRILSNKPYFYKVL</sequence>
<organism evidence="3 4">
    <name type="scientific">Niastella yeongjuensis</name>
    <dbReference type="NCBI Taxonomy" id="354355"/>
    <lineage>
        <taxon>Bacteria</taxon>
        <taxon>Pseudomonadati</taxon>
        <taxon>Bacteroidota</taxon>
        <taxon>Chitinophagia</taxon>
        <taxon>Chitinophagales</taxon>
        <taxon>Chitinophagaceae</taxon>
        <taxon>Niastella</taxon>
    </lineage>
</organism>
<dbReference type="GO" id="GO:0016740">
    <property type="term" value="F:transferase activity"/>
    <property type="evidence" value="ECO:0007669"/>
    <property type="project" value="UniProtKB-KW"/>
</dbReference>
<evidence type="ECO:0000313" key="4">
    <source>
        <dbReference type="Proteomes" id="UP000192610"/>
    </source>
</evidence>
<accession>A0A1V9EH44</accession>
<evidence type="ECO:0000313" key="3">
    <source>
        <dbReference type="EMBL" id="OQP45457.1"/>
    </source>
</evidence>
<dbReference type="Proteomes" id="UP000192610">
    <property type="component" value="Unassembled WGS sequence"/>
</dbReference>
<gene>
    <name evidence="3" type="ORF">A4H97_32455</name>
</gene>
<keyword evidence="1" id="KW-0472">Membrane</keyword>